<dbReference type="Gene3D" id="3.30.1380.10">
    <property type="match status" value="1"/>
</dbReference>
<gene>
    <name evidence="1" type="ORF">E6K80_06785</name>
</gene>
<accession>A0A538U563</accession>
<sequence>MFWELLFAFLTGGVSLAPMTAHERVASAPVASAPAATVAAPASAEGPADLATPADVGDTPTYSAQRLPFTVRFGETTNDLRVMSMFVLPGETVPVAVLHPGHSYDIRSTQAVTTATAPNSWSWVAPRKPGLYPLEVRERGADRAMTLQVFVMVPFAAAKSGWLNGYHIGTYPAPRSSHYARPAGFVEVTPALENIAVSPHFRLGQFVCKEVGGPPEYLVLRQPLLVKLEDLLTEVNAEGREAQTFHLLSAYRTPSYNAAIGNVTRFSRHHYGDAADIFVDNDGDGRMDDLNRDGRHTVADAQWLGRLASRIHDPALDLTGGLGTYEPTGGHGAFVHVDVRGFEARWGA</sequence>
<reference evidence="1 2" key="1">
    <citation type="journal article" date="2019" name="Nat. Microbiol.">
        <title>Mediterranean grassland soil C-N compound turnover is dependent on rainfall and depth, and is mediated by genomically divergent microorganisms.</title>
        <authorList>
            <person name="Diamond S."/>
            <person name="Andeer P.F."/>
            <person name="Li Z."/>
            <person name="Crits-Christoph A."/>
            <person name="Burstein D."/>
            <person name="Anantharaman K."/>
            <person name="Lane K.R."/>
            <person name="Thomas B.C."/>
            <person name="Pan C."/>
            <person name="Northen T.R."/>
            <person name="Banfield J.F."/>
        </authorList>
    </citation>
    <scope>NUCLEOTIDE SEQUENCE [LARGE SCALE GENOMIC DNA]</scope>
    <source>
        <strain evidence="1">WS_10</strain>
    </source>
</reference>
<dbReference type="SUPFAM" id="SSF55166">
    <property type="entry name" value="Hedgehog/DD-peptidase"/>
    <property type="match status" value="1"/>
</dbReference>
<evidence type="ECO:0000313" key="1">
    <source>
        <dbReference type="EMBL" id="TMQ71018.1"/>
    </source>
</evidence>
<comment type="caution">
    <text evidence="1">The sequence shown here is derived from an EMBL/GenBank/DDBJ whole genome shotgun (WGS) entry which is preliminary data.</text>
</comment>
<dbReference type="Proteomes" id="UP000319836">
    <property type="component" value="Unassembled WGS sequence"/>
</dbReference>
<organism evidence="1 2">
    <name type="scientific">Eiseniibacteriota bacterium</name>
    <dbReference type="NCBI Taxonomy" id="2212470"/>
    <lineage>
        <taxon>Bacteria</taxon>
        <taxon>Candidatus Eiseniibacteriota</taxon>
    </lineage>
</organism>
<protein>
    <submittedName>
        <fullName evidence="1">Uncharacterized protein</fullName>
    </submittedName>
</protein>
<proteinExistence type="predicted"/>
<dbReference type="AlphaFoldDB" id="A0A538U563"/>
<dbReference type="InterPro" id="IPR009045">
    <property type="entry name" value="Zn_M74/Hedgehog-like"/>
</dbReference>
<dbReference type="EMBL" id="VBPA01000160">
    <property type="protein sequence ID" value="TMQ71018.1"/>
    <property type="molecule type" value="Genomic_DNA"/>
</dbReference>
<name>A0A538U563_UNCEI</name>
<evidence type="ECO:0000313" key="2">
    <source>
        <dbReference type="Proteomes" id="UP000319836"/>
    </source>
</evidence>